<reference evidence="1 2" key="1">
    <citation type="submission" date="2019-07" db="EMBL/GenBank/DDBJ databases">
        <authorList>
            <person name="Jastrzebski P J."/>
            <person name="Paukszto L."/>
            <person name="Jastrzebski P J."/>
        </authorList>
    </citation>
    <scope>NUCLEOTIDE SEQUENCE [LARGE SCALE GENOMIC DNA]</scope>
    <source>
        <strain evidence="1 2">WMS-il1</strain>
    </source>
</reference>
<evidence type="ECO:0000313" key="1">
    <source>
        <dbReference type="EMBL" id="VUZ55883.1"/>
    </source>
</evidence>
<dbReference type="EMBL" id="CABIJS010000697">
    <property type="protein sequence ID" value="VUZ55883.1"/>
    <property type="molecule type" value="Genomic_DNA"/>
</dbReference>
<keyword evidence="2" id="KW-1185">Reference proteome</keyword>
<accession>A0A564ZA12</accession>
<organism evidence="1 2">
    <name type="scientific">Hymenolepis diminuta</name>
    <name type="common">Rat tapeworm</name>
    <dbReference type="NCBI Taxonomy" id="6216"/>
    <lineage>
        <taxon>Eukaryota</taxon>
        <taxon>Metazoa</taxon>
        <taxon>Spiralia</taxon>
        <taxon>Lophotrochozoa</taxon>
        <taxon>Platyhelminthes</taxon>
        <taxon>Cestoda</taxon>
        <taxon>Eucestoda</taxon>
        <taxon>Cyclophyllidea</taxon>
        <taxon>Hymenolepididae</taxon>
        <taxon>Hymenolepis</taxon>
    </lineage>
</organism>
<dbReference type="Proteomes" id="UP000321570">
    <property type="component" value="Unassembled WGS sequence"/>
</dbReference>
<protein>
    <submittedName>
        <fullName evidence="1">Uncharacterized protein</fullName>
    </submittedName>
</protein>
<name>A0A564ZA12_HYMDI</name>
<sequence length="92" mass="10851">MVENGGKSMRGILPKIFKCLKEQRYKSNVVRQDRRHKSLVLRRGELILTKRTRENCLMPVKGFLKGLKRSVFGFSPNENFEEDEKVDRRNGR</sequence>
<dbReference type="AlphaFoldDB" id="A0A564ZA12"/>
<proteinExistence type="predicted"/>
<gene>
    <name evidence="1" type="ORF">WMSIL1_LOCUS13723</name>
</gene>
<evidence type="ECO:0000313" key="2">
    <source>
        <dbReference type="Proteomes" id="UP000321570"/>
    </source>
</evidence>